<comment type="caution">
    <text evidence="2">The sequence shown here is derived from an EMBL/GenBank/DDBJ whole genome shotgun (WGS) entry which is preliminary data.</text>
</comment>
<dbReference type="EMBL" id="AZQP01000002">
    <property type="protein sequence ID" value="EYE89715.1"/>
    <property type="molecule type" value="Genomic_DNA"/>
</dbReference>
<gene>
    <name evidence="2" type="ORF">Q428_01015</name>
</gene>
<feature type="transmembrane region" description="Helical" evidence="1">
    <location>
        <begin position="12"/>
        <end position="35"/>
    </location>
</feature>
<evidence type="ECO:0000313" key="3">
    <source>
        <dbReference type="Proteomes" id="UP000019681"/>
    </source>
</evidence>
<keyword evidence="3" id="KW-1185">Reference proteome</keyword>
<keyword evidence="1" id="KW-0472">Membrane</keyword>
<protein>
    <submittedName>
        <fullName evidence="2">Uncharacterized protein</fullName>
    </submittedName>
</protein>
<dbReference type="STRING" id="1403537.Q428_01015"/>
<keyword evidence="1" id="KW-1133">Transmembrane helix</keyword>
<dbReference type="Proteomes" id="UP000019681">
    <property type="component" value="Unassembled WGS sequence"/>
</dbReference>
<dbReference type="AlphaFoldDB" id="A0A017S0K5"/>
<sequence>MSFFKKTFIKALTSILWIFISFLICWIFISTIWWLLGKFIYNELFIPQKVINTILTIALSILWILITAIIFKIRSKHIFKVKTKYYQKSCEFVSEHWTSYLSELSCSTENFPKLNNKQIKKHDLSEYPAEYLISYALIQVKKGNIPVAVSILRHLIKDESTPAIIKKASEHELKKLFSVINIEGKNASAKLKEDKKI</sequence>
<dbReference type="RefSeq" id="WP_035377355.1">
    <property type="nucleotide sequence ID" value="NZ_AZQP01000002.1"/>
</dbReference>
<accession>A0A017S0K5</accession>
<evidence type="ECO:0000313" key="2">
    <source>
        <dbReference type="EMBL" id="EYE89715.1"/>
    </source>
</evidence>
<reference evidence="2 3" key="1">
    <citation type="journal article" date="2014" name="Genome Announc.">
        <title>Draft Genome Sequence of Fervidicella metallireducens Strain AeBT, an Iron-Reducing Thermoanaerobe from the Great Artesian Basin.</title>
        <authorList>
            <person name="Patel B.K."/>
        </authorList>
    </citation>
    <scope>NUCLEOTIDE SEQUENCE [LARGE SCALE GENOMIC DNA]</scope>
    <source>
        <strain evidence="2 3">AeB</strain>
    </source>
</reference>
<evidence type="ECO:0000256" key="1">
    <source>
        <dbReference type="SAM" id="Phobius"/>
    </source>
</evidence>
<keyword evidence="1" id="KW-0812">Transmembrane</keyword>
<proteinExistence type="predicted"/>
<name>A0A017S0K5_9CLOT</name>
<organism evidence="2 3">
    <name type="scientific">Fervidicella metallireducens AeB</name>
    <dbReference type="NCBI Taxonomy" id="1403537"/>
    <lineage>
        <taxon>Bacteria</taxon>
        <taxon>Bacillati</taxon>
        <taxon>Bacillota</taxon>
        <taxon>Clostridia</taxon>
        <taxon>Eubacteriales</taxon>
        <taxon>Clostridiaceae</taxon>
        <taxon>Fervidicella</taxon>
    </lineage>
</organism>
<feature type="transmembrane region" description="Helical" evidence="1">
    <location>
        <begin position="50"/>
        <end position="71"/>
    </location>
</feature>